<evidence type="ECO:0000313" key="2">
    <source>
        <dbReference type="Proteomes" id="UP000053257"/>
    </source>
</evidence>
<name>A0A0C3S8D7_PHLG1</name>
<dbReference type="SUPFAM" id="SSF56112">
    <property type="entry name" value="Protein kinase-like (PK-like)"/>
    <property type="match status" value="1"/>
</dbReference>
<dbReference type="InterPro" id="IPR011009">
    <property type="entry name" value="Kinase-like_dom_sf"/>
</dbReference>
<dbReference type="EMBL" id="KN840548">
    <property type="protein sequence ID" value="KIP05260.1"/>
    <property type="molecule type" value="Genomic_DNA"/>
</dbReference>
<gene>
    <name evidence="1" type="ORF">PHLGIDRAFT_162018</name>
</gene>
<proteinExistence type="predicted"/>
<dbReference type="AlphaFoldDB" id="A0A0C3S8D7"/>
<dbReference type="OrthoDB" id="3262759at2759"/>
<organism evidence="1 2">
    <name type="scientific">Phlebiopsis gigantea (strain 11061_1 CR5-6)</name>
    <name type="common">White-rot fungus</name>
    <name type="synonym">Peniophora gigantea</name>
    <dbReference type="NCBI Taxonomy" id="745531"/>
    <lineage>
        <taxon>Eukaryota</taxon>
        <taxon>Fungi</taxon>
        <taxon>Dikarya</taxon>
        <taxon>Basidiomycota</taxon>
        <taxon>Agaricomycotina</taxon>
        <taxon>Agaricomycetes</taxon>
        <taxon>Polyporales</taxon>
        <taxon>Phanerochaetaceae</taxon>
        <taxon>Phlebiopsis</taxon>
    </lineage>
</organism>
<keyword evidence="2" id="KW-1185">Reference proteome</keyword>
<sequence length="323" mass="36843">MLRFATFGSTFVESYPENNPFDSNPPLWNLSPFPLDAQRHDTQAVRDAACAAANSSGSNPFYGAYGPCPLAIYDSGIYGAKLPPITYAAPSPLERATVHAPLQFLAVISPTGNTLAFKVRIGDDVRLLKVFRDQEVSMVGYRKPEERPPHPLKRFRREKEAYEHLLHSGACEKGLVPQCFGWLELTEEDRDTLLMLPDVPEEWRHIHRDDGLPKALLLEFFDDAEPLTIDNITLKIADSAVRALYHIHASYVLHNDIHGRNVLVLPGQRVVWIDFDSAAVVSRSTEFRPVRRQELLNELVRSWNIFYNRMLMDKRIGFRSPWY</sequence>
<evidence type="ECO:0008006" key="3">
    <source>
        <dbReference type="Google" id="ProtNLM"/>
    </source>
</evidence>
<accession>A0A0C3S8D7</accession>
<dbReference type="Gene3D" id="1.10.510.10">
    <property type="entry name" value="Transferase(Phosphotransferase) domain 1"/>
    <property type="match status" value="1"/>
</dbReference>
<dbReference type="Proteomes" id="UP000053257">
    <property type="component" value="Unassembled WGS sequence"/>
</dbReference>
<reference evidence="1 2" key="1">
    <citation type="journal article" date="2014" name="PLoS Genet.">
        <title>Analysis of the Phlebiopsis gigantea genome, transcriptome and secretome provides insight into its pioneer colonization strategies of wood.</title>
        <authorList>
            <person name="Hori C."/>
            <person name="Ishida T."/>
            <person name="Igarashi K."/>
            <person name="Samejima M."/>
            <person name="Suzuki H."/>
            <person name="Master E."/>
            <person name="Ferreira P."/>
            <person name="Ruiz-Duenas F.J."/>
            <person name="Held B."/>
            <person name="Canessa P."/>
            <person name="Larrondo L.F."/>
            <person name="Schmoll M."/>
            <person name="Druzhinina I.S."/>
            <person name="Kubicek C.P."/>
            <person name="Gaskell J.A."/>
            <person name="Kersten P."/>
            <person name="St John F."/>
            <person name="Glasner J."/>
            <person name="Sabat G."/>
            <person name="Splinter BonDurant S."/>
            <person name="Syed K."/>
            <person name="Yadav J."/>
            <person name="Mgbeahuruike A.C."/>
            <person name="Kovalchuk A."/>
            <person name="Asiegbu F.O."/>
            <person name="Lackner G."/>
            <person name="Hoffmeister D."/>
            <person name="Rencoret J."/>
            <person name="Gutierrez A."/>
            <person name="Sun H."/>
            <person name="Lindquist E."/>
            <person name="Barry K."/>
            <person name="Riley R."/>
            <person name="Grigoriev I.V."/>
            <person name="Henrissat B."/>
            <person name="Kues U."/>
            <person name="Berka R.M."/>
            <person name="Martinez A.T."/>
            <person name="Covert S.F."/>
            <person name="Blanchette R.A."/>
            <person name="Cullen D."/>
        </authorList>
    </citation>
    <scope>NUCLEOTIDE SEQUENCE [LARGE SCALE GENOMIC DNA]</scope>
    <source>
        <strain evidence="1 2">11061_1 CR5-6</strain>
    </source>
</reference>
<dbReference type="HOGENOM" id="CLU_075124_0_0_1"/>
<protein>
    <recommendedName>
        <fullName evidence="3">Protein kinase domain-containing protein</fullName>
    </recommendedName>
</protein>
<evidence type="ECO:0000313" key="1">
    <source>
        <dbReference type="EMBL" id="KIP05260.1"/>
    </source>
</evidence>